<protein>
    <submittedName>
        <fullName evidence="3">Vancomycin resistance protein</fullName>
    </submittedName>
</protein>
<keyword evidence="5" id="KW-1185">Reference proteome</keyword>
<evidence type="ECO:0000313" key="4">
    <source>
        <dbReference type="Proteomes" id="UP000036834"/>
    </source>
</evidence>
<dbReference type="PATRIC" id="fig|54915.3.peg.2946"/>
<dbReference type="PANTHER" id="PTHR35788">
    <property type="entry name" value="EXPORTED PROTEIN-RELATED"/>
    <property type="match status" value="1"/>
</dbReference>
<feature type="signal peptide" evidence="1">
    <location>
        <begin position="1"/>
        <end position="31"/>
    </location>
</feature>
<dbReference type="Proteomes" id="UP000036834">
    <property type="component" value="Unassembled WGS sequence"/>
</dbReference>
<feature type="chain" id="PRO_5005533486" evidence="1">
    <location>
        <begin position="32"/>
        <end position="204"/>
    </location>
</feature>
<dbReference type="Pfam" id="PF04294">
    <property type="entry name" value="VanW"/>
    <property type="match status" value="1"/>
</dbReference>
<dbReference type="OrthoDB" id="9813301at2"/>
<dbReference type="RefSeq" id="WP_049739996.1">
    <property type="nucleotide sequence ID" value="NZ_BJON01000002.1"/>
</dbReference>
<evidence type="ECO:0000256" key="1">
    <source>
        <dbReference type="SAM" id="SignalP"/>
    </source>
</evidence>
<dbReference type="Proteomes" id="UP000319578">
    <property type="component" value="Unassembled WGS sequence"/>
</dbReference>
<evidence type="ECO:0000313" key="3">
    <source>
        <dbReference type="EMBL" id="KNB70964.1"/>
    </source>
</evidence>
<dbReference type="EMBL" id="LGIQ01000009">
    <property type="protein sequence ID" value="KNB70964.1"/>
    <property type="molecule type" value="Genomic_DNA"/>
</dbReference>
<dbReference type="InterPro" id="IPR007391">
    <property type="entry name" value="Vancomycin_resist_VanW"/>
</dbReference>
<accession>A0A0K9YQF9</accession>
<sequence>MKNFRSIAVGTVATALLFSLASSVIPVTAFAKSSSELTPMELREKYVSKMEISDKDVLGFYHTTMDTSSEARRYNIEKAMRKINNEIIEPNAVFSYNKEVGNANLEEDGWQKAGVILNGQLTDDYGGGICQVSSTLYNATEEAQMTIVERHHHSKSVGYVPAGQDATVAFGYLDFQFSNPYDFPVKLKAKTYDEKHVVIAIIRA</sequence>
<dbReference type="STRING" id="54915.ADS79_19210"/>
<reference evidence="4" key="1">
    <citation type="submission" date="2015-07" db="EMBL/GenBank/DDBJ databases">
        <title>Genome sequencing project for genomic taxonomy and phylogenomics of Bacillus-like bacteria.</title>
        <authorList>
            <person name="Liu B."/>
            <person name="Wang J."/>
            <person name="Zhu Y."/>
            <person name="Liu G."/>
            <person name="Chen Q."/>
            <person name="Chen Z."/>
            <person name="Lan J."/>
            <person name="Che J."/>
            <person name="Ge C."/>
            <person name="Shi H."/>
            <person name="Pan Z."/>
            <person name="Liu X."/>
        </authorList>
    </citation>
    <scope>NUCLEOTIDE SEQUENCE [LARGE SCALE GENOMIC DNA]</scope>
    <source>
        <strain evidence="4">DSM 9887</strain>
    </source>
</reference>
<comment type="caution">
    <text evidence="3">The sequence shown here is derived from an EMBL/GenBank/DDBJ whole genome shotgun (WGS) entry which is preliminary data.</text>
</comment>
<dbReference type="InterPro" id="IPR052913">
    <property type="entry name" value="Glycopeptide_resist_protein"/>
</dbReference>
<reference evidence="3" key="2">
    <citation type="submission" date="2015-07" db="EMBL/GenBank/DDBJ databases">
        <title>MeaNS - Measles Nucleotide Surveillance Program.</title>
        <authorList>
            <person name="Tran T."/>
            <person name="Druce J."/>
        </authorList>
    </citation>
    <scope>NUCLEOTIDE SEQUENCE</scope>
    <source>
        <strain evidence="3">DSM 9887</strain>
    </source>
</reference>
<organism evidence="3 4">
    <name type="scientific">Brevibacillus reuszeri</name>
    <dbReference type="NCBI Taxonomy" id="54915"/>
    <lineage>
        <taxon>Bacteria</taxon>
        <taxon>Bacillati</taxon>
        <taxon>Bacillota</taxon>
        <taxon>Bacilli</taxon>
        <taxon>Bacillales</taxon>
        <taxon>Paenibacillaceae</taxon>
        <taxon>Brevibacillus</taxon>
    </lineage>
</organism>
<dbReference type="PANTHER" id="PTHR35788:SF1">
    <property type="entry name" value="EXPORTED PROTEIN"/>
    <property type="match status" value="1"/>
</dbReference>
<evidence type="ECO:0000313" key="5">
    <source>
        <dbReference type="Proteomes" id="UP000319578"/>
    </source>
</evidence>
<dbReference type="AlphaFoldDB" id="A0A0K9YQF9"/>
<name>A0A0K9YQF9_9BACL</name>
<keyword evidence="1" id="KW-0732">Signal</keyword>
<proteinExistence type="predicted"/>
<gene>
    <name evidence="3" type="ORF">ADS79_19210</name>
    <name evidence="2" type="ORF">BRE01_05000</name>
</gene>
<evidence type="ECO:0000313" key="2">
    <source>
        <dbReference type="EMBL" id="GED66798.1"/>
    </source>
</evidence>
<dbReference type="EMBL" id="BJON01000002">
    <property type="protein sequence ID" value="GED66798.1"/>
    <property type="molecule type" value="Genomic_DNA"/>
</dbReference>
<reference evidence="2 5" key="3">
    <citation type="submission" date="2019-06" db="EMBL/GenBank/DDBJ databases">
        <title>Whole genome shotgun sequence of Brevibacillus reuszeri NBRC 15719.</title>
        <authorList>
            <person name="Hosoyama A."/>
            <person name="Uohara A."/>
            <person name="Ohji S."/>
            <person name="Ichikawa N."/>
        </authorList>
    </citation>
    <scope>NUCLEOTIDE SEQUENCE [LARGE SCALE GENOMIC DNA]</scope>
    <source>
        <strain evidence="2 5">NBRC 15719</strain>
    </source>
</reference>